<dbReference type="Pfam" id="PF25005">
    <property type="entry name" value="PSF2_N"/>
    <property type="match status" value="1"/>
</dbReference>
<evidence type="ECO:0000256" key="6">
    <source>
        <dbReference type="ARBA" id="ARBA00022829"/>
    </source>
</evidence>
<keyword evidence="5 8" id="KW-0235">DNA replication</keyword>
<organism evidence="11 12">
    <name type="scientific">Metschnikowia bicuspidata</name>
    <dbReference type="NCBI Taxonomy" id="27322"/>
    <lineage>
        <taxon>Eukaryota</taxon>
        <taxon>Fungi</taxon>
        <taxon>Dikarya</taxon>
        <taxon>Ascomycota</taxon>
        <taxon>Saccharomycotina</taxon>
        <taxon>Pichiomycetes</taxon>
        <taxon>Metschnikowiaceae</taxon>
        <taxon>Metschnikowia</taxon>
    </lineage>
</organism>
<proteinExistence type="inferred from homology"/>
<evidence type="ECO:0000256" key="1">
    <source>
        <dbReference type="ARBA" id="ARBA00004123"/>
    </source>
</evidence>
<dbReference type="FunFam" id="1.20.58.1020:FF:000001">
    <property type="entry name" value="DNA replication complex GINS protein PSF2"/>
    <property type="match status" value="1"/>
</dbReference>
<dbReference type="GO" id="GO:0006260">
    <property type="term" value="P:DNA replication"/>
    <property type="evidence" value="ECO:0007669"/>
    <property type="project" value="UniProtKB-KW"/>
</dbReference>
<comment type="similarity">
    <text evidence="2 8">Belongs to the GINS2/PSF2 family.</text>
</comment>
<dbReference type="PANTHER" id="PTHR12772">
    <property type="entry name" value="DNA REPLICATION COMPLEX GINS PROTEIN PSF2"/>
    <property type="match status" value="1"/>
</dbReference>
<evidence type="ECO:0000313" key="11">
    <source>
        <dbReference type="EMBL" id="RKP33048.1"/>
    </source>
</evidence>
<gene>
    <name evidence="11" type="ORF">METBISCDRAFT_11231</name>
</gene>
<evidence type="ECO:0000256" key="4">
    <source>
        <dbReference type="ARBA" id="ARBA00015139"/>
    </source>
</evidence>
<evidence type="ECO:0000256" key="8">
    <source>
        <dbReference type="PIRNR" id="PIRNR028998"/>
    </source>
</evidence>
<protein>
    <recommendedName>
        <fullName evidence="4 8">DNA replication complex GINS protein PSF2</fullName>
    </recommendedName>
</protein>
<dbReference type="Proteomes" id="UP000268321">
    <property type="component" value="Unassembled WGS sequence"/>
</dbReference>
<dbReference type="FunFam" id="3.40.5.50:FF:000001">
    <property type="entry name" value="DNA replication complex GINS protein PSF2"/>
    <property type="match status" value="1"/>
</dbReference>
<dbReference type="InterPro" id="IPR036224">
    <property type="entry name" value="GINS_bundle-like_dom_sf"/>
</dbReference>
<dbReference type="SUPFAM" id="SSF160059">
    <property type="entry name" value="PriA/YqbF domain"/>
    <property type="match status" value="1"/>
</dbReference>
<keyword evidence="7 8" id="KW-0539">Nucleus</keyword>
<dbReference type="CDD" id="cd11712">
    <property type="entry name" value="GINS_A_psf2"/>
    <property type="match status" value="1"/>
</dbReference>
<dbReference type="InterPro" id="IPR007257">
    <property type="entry name" value="GINS_Psf2"/>
</dbReference>
<dbReference type="InterPro" id="IPR021151">
    <property type="entry name" value="GINS_A"/>
</dbReference>
<dbReference type="PANTHER" id="PTHR12772:SF0">
    <property type="entry name" value="DNA REPLICATION COMPLEX GINS PROTEIN PSF2"/>
    <property type="match status" value="1"/>
</dbReference>
<dbReference type="Gene3D" id="3.40.5.50">
    <property type="match status" value="1"/>
</dbReference>
<dbReference type="PIRSF" id="PIRSF028998">
    <property type="entry name" value="GINS_Psf2_subgr"/>
    <property type="match status" value="1"/>
</dbReference>
<evidence type="ECO:0000256" key="2">
    <source>
        <dbReference type="ARBA" id="ARBA00010565"/>
    </source>
</evidence>
<dbReference type="Gene3D" id="1.20.58.1020">
    <property type="match status" value="1"/>
</dbReference>
<dbReference type="SUPFAM" id="SSF158573">
    <property type="entry name" value="GINS helical bundle-like"/>
    <property type="match status" value="1"/>
</dbReference>
<sequence>MVLPTHLRQRLTPAEIQFLCENENVTILPRYSMPKVELIGNKIPALKALKRIEVPLWTALILKSQAKCNIIAPLWLNTDYLKKMYEQEKKYLEMFSSLPWNWLEMSKILIARAADDLSDPSTQLRSIIKDLREIRQLKSKRGLRELNESNIQLNGLSLMELNELRPFALSVMEKMRQLHDSVQTTNDQASDESEPDL</sequence>
<evidence type="ECO:0000256" key="3">
    <source>
        <dbReference type="ARBA" id="ARBA00011352"/>
    </source>
</evidence>
<accession>A0A4P9ZJ50</accession>
<reference evidence="12" key="1">
    <citation type="journal article" date="2018" name="Nat. Microbiol.">
        <title>Leveraging single-cell genomics to expand the fungal tree of life.</title>
        <authorList>
            <person name="Ahrendt S.R."/>
            <person name="Quandt C.A."/>
            <person name="Ciobanu D."/>
            <person name="Clum A."/>
            <person name="Salamov A."/>
            <person name="Andreopoulos B."/>
            <person name="Cheng J.F."/>
            <person name="Woyke T."/>
            <person name="Pelin A."/>
            <person name="Henrissat B."/>
            <person name="Reynolds N.K."/>
            <person name="Benny G.L."/>
            <person name="Smith M.E."/>
            <person name="James T.Y."/>
            <person name="Grigoriev I.V."/>
        </authorList>
    </citation>
    <scope>NUCLEOTIDE SEQUENCE [LARGE SCALE GENOMIC DNA]</scope>
    <source>
        <strain evidence="12">Baker2002</strain>
    </source>
</reference>
<evidence type="ECO:0000256" key="7">
    <source>
        <dbReference type="ARBA" id="ARBA00023242"/>
    </source>
</evidence>
<comment type="subcellular location">
    <subcellularLocation>
        <location evidence="1 8">Nucleus</location>
    </subcellularLocation>
</comment>
<dbReference type="InterPro" id="IPR056784">
    <property type="entry name" value="PSF2_N"/>
</dbReference>
<dbReference type="EMBL" id="ML004428">
    <property type="protein sequence ID" value="RKP33048.1"/>
    <property type="molecule type" value="Genomic_DNA"/>
</dbReference>
<dbReference type="OrthoDB" id="1938138at2759"/>
<comment type="subunit">
    <text evidence="3">Component of the GINS complex which is a heterotetramer of SLD5, PSF1, PSF2 and PSF3.</text>
</comment>
<evidence type="ECO:0000259" key="10">
    <source>
        <dbReference type="Pfam" id="PF25005"/>
    </source>
</evidence>
<dbReference type="GO" id="GO:0007059">
    <property type="term" value="P:chromosome segregation"/>
    <property type="evidence" value="ECO:0007669"/>
    <property type="project" value="UniProtKB-KW"/>
</dbReference>
<dbReference type="GO" id="GO:0000727">
    <property type="term" value="P:double-strand break repair via break-induced replication"/>
    <property type="evidence" value="ECO:0007669"/>
    <property type="project" value="TreeGrafter"/>
</dbReference>
<dbReference type="GO" id="GO:0000811">
    <property type="term" value="C:GINS complex"/>
    <property type="evidence" value="ECO:0007669"/>
    <property type="project" value="TreeGrafter"/>
</dbReference>
<evidence type="ECO:0000259" key="9">
    <source>
        <dbReference type="Pfam" id="PF05916"/>
    </source>
</evidence>
<evidence type="ECO:0000313" key="12">
    <source>
        <dbReference type="Proteomes" id="UP000268321"/>
    </source>
</evidence>
<name>A0A4P9ZJ50_9ASCO</name>
<dbReference type="AlphaFoldDB" id="A0A4P9ZJ50"/>
<keyword evidence="6" id="KW-0159">Chromosome partition</keyword>
<keyword evidence="12" id="KW-1185">Reference proteome</keyword>
<evidence type="ECO:0000256" key="5">
    <source>
        <dbReference type="ARBA" id="ARBA00022705"/>
    </source>
</evidence>
<feature type="domain" description="DNA replication complex GINS protein PSF2 N-terminal" evidence="10">
    <location>
        <begin position="12"/>
        <end position="71"/>
    </location>
</feature>
<feature type="domain" description="GINS subunit" evidence="9">
    <location>
        <begin position="75"/>
        <end position="178"/>
    </location>
</feature>
<dbReference type="CDD" id="cd21694">
    <property type="entry name" value="GINS_B_Psf2"/>
    <property type="match status" value="1"/>
</dbReference>
<dbReference type="Pfam" id="PF05916">
    <property type="entry name" value="Sld5"/>
    <property type="match status" value="1"/>
</dbReference>